<reference evidence="5" key="2">
    <citation type="submission" date="2020-10" db="UniProtKB">
        <authorList>
            <consortium name="WormBaseParasite"/>
        </authorList>
    </citation>
    <scope>IDENTIFICATION</scope>
</reference>
<evidence type="ECO:0000313" key="5">
    <source>
        <dbReference type="WBParaSite" id="Pan_g19770.t1"/>
    </source>
</evidence>
<dbReference type="WBParaSite" id="Pan_g19770.t1">
    <property type="protein sequence ID" value="Pan_g19770.t1"/>
    <property type="gene ID" value="Pan_g19770"/>
</dbReference>
<feature type="chain" id="PRO_5028813491" evidence="3">
    <location>
        <begin position="24"/>
        <end position="115"/>
    </location>
</feature>
<evidence type="ECO:0000256" key="3">
    <source>
        <dbReference type="SAM" id="SignalP"/>
    </source>
</evidence>
<keyword evidence="2" id="KW-0812">Transmembrane</keyword>
<reference evidence="4" key="1">
    <citation type="journal article" date="2013" name="Genetics">
        <title>The draft genome and transcriptome of Panagrellus redivivus are shaped by the harsh demands of a free-living lifestyle.</title>
        <authorList>
            <person name="Srinivasan J."/>
            <person name="Dillman A.R."/>
            <person name="Macchietto M.G."/>
            <person name="Heikkinen L."/>
            <person name="Lakso M."/>
            <person name="Fracchia K.M."/>
            <person name="Antoshechkin I."/>
            <person name="Mortazavi A."/>
            <person name="Wong G."/>
            <person name="Sternberg P.W."/>
        </authorList>
    </citation>
    <scope>NUCLEOTIDE SEQUENCE [LARGE SCALE GENOMIC DNA]</scope>
    <source>
        <strain evidence="4">MT8872</strain>
    </source>
</reference>
<keyword evidence="3" id="KW-0732">Signal</keyword>
<proteinExistence type="predicted"/>
<name>A0A7E4VDN3_PANRE</name>
<feature type="transmembrane region" description="Helical" evidence="2">
    <location>
        <begin position="39"/>
        <end position="60"/>
    </location>
</feature>
<evidence type="ECO:0000313" key="4">
    <source>
        <dbReference type="Proteomes" id="UP000492821"/>
    </source>
</evidence>
<dbReference type="Proteomes" id="UP000492821">
    <property type="component" value="Unassembled WGS sequence"/>
</dbReference>
<keyword evidence="2" id="KW-0472">Membrane</keyword>
<evidence type="ECO:0000256" key="1">
    <source>
        <dbReference type="SAM" id="MobiDB-lite"/>
    </source>
</evidence>
<feature type="region of interest" description="Disordered" evidence="1">
    <location>
        <begin position="66"/>
        <end position="92"/>
    </location>
</feature>
<accession>A0A7E4VDN3</accession>
<evidence type="ECO:0000256" key="2">
    <source>
        <dbReference type="SAM" id="Phobius"/>
    </source>
</evidence>
<feature type="signal peptide" evidence="3">
    <location>
        <begin position="1"/>
        <end position="23"/>
    </location>
</feature>
<feature type="compositionally biased region" description="Basic and acidic residues" evidence="1">
    <location>
        <begin position="67"/>
        <end position="92"/>
    </location>
</feature>
<keyword evidence="2" id="KW-1133">Transmembrane helix</keyword>
<organism evidence="4 5">
    <name type="scientific">Panagrellus redivivus</name>
    <name type="common">Microworm</name>
    <dbReference type="NCBI Taxonomy" id="6233"/>
    <lineage>
        <taxon>Eukaryota</taxon>
        <taxon>Metazoa</taxon>
        <taxon>Ecdysozoa</taxon>
        <taxon>Nematoda</taxon>
        <taxon>Chromadorea</taxon>
        <taxon>Rhabditida</taxon>
        <taxon>Tylenchina</taxon>
        <taxon>Panagrolaimomorpha</taxon>
        <taxon>Panagrolaimoidea</taxon>
        <taxon>Panagrolaimidae</taxon>
        <taxon>Panagrellus</taxon>
    </lineage>
</organism>
<keyword evidence="4" id="KW-1185">Reference proteome</keyword>
<protein>
    <submittedName>
        <fullName evidence="5">FXYD domain-containing ion transport regulator</fullName>
    </submittedName>
</protein>
<sequence>MTASMLCLLAFIILGLTISLSVAFDEFRILKADEQYKVLKVGTAVVGCLLLIVAVCSAMYRWSRTPKAGDKADKCRCRPDTRDDSEDVERSKLPPSVLPMLRAAEVSREVNTKFV</sequence>
<dbReference type="AlphaFoldDB" id="A0A7E4VDN3"/>